<dbReference type="HOGENOM" id="CLU_892210_0_0_1"/>
<evidence type="ECO:0000256" key="5">
    <source>
        <dbReference type="ARBA" id="ARBA00023004"/>
    </source>
</evidence>
<keyword evidence="6" id="KW-0503">Monooxygenase</keyword>
<dbReference type="VEuPathDB" id="VectorBase:ISCP_022271"/>
<dbReference type="GO" id="GO:0016705">
    <property type="term" value="F:oxidoreductase activity, acting on paired donors, with incorporation or reduction of molecular oxygen"/>
    <property type="evidence" value="ECO:0007669"/>
    <property type="project" value="InterPro"/>
</dbReference>
<dbReference type="InterPro" id="IPR036396">
    <property type="entry name" value="Cyt_P450_sf"/>
</dbReference>
<comment type="similarity">
    <text evidence="1">Belongs to the cytochrome P450 family.</text>
</comment>
<proteinExistence type="inferred from homology"/>
<dbReference type="GO" id="GO:0004497">
    <property type="term" value="F:monooxygenase activity"/>
    <property type="evidence" value="ECO:0007669"/>
    <property type="project" value="UniProtKB-KW"/>
</dbReference>
<dbReference type="VEuPathDB" id="VectorBase:ISCI017673"/>
<evidence type="ECO:0000256" key="4">
    <source>
        <dbReference type="ARBA" id="ARBA00023002"/>
    </source>
</evidence>
<gene>
    <name evidence="8" type="ORF">IscW_ISCW017673</name>
</gene>
<keyword evidence="4 8" id="KW-0560">Oxidoreductase</keyword>
<dbReference type="GO" id="GO:0005506">
    <property type="term" value="F:iron ion binding"/>
    <property type="evidence" value="ECO:0007669"/>
    <property type="project" value="InterPro"/>
</dbReference>
<feature type="region of interest" description="Disordered" evidence="7">
    <location>
        <begin position="266"/>
        <end position="296"/>
    </location>
</feature>
<organism>
    <name type="scientific">Ixodes scapularis</name>
    <name type="common">Black-legged tick</name>
    <name type="synonym">Deer tick</name>
    <dbReference type="NCBI Taxonomy" id="6945"/>
    <lineage>
        <taxon>Eukaryota</taxon>
        <taxon>Metazoa</taxon>
        <taxon>Ecdysozoa</taxon>
        <taxon>Arthropoda</taxon>
        <taxon>Chelicerata</taxon>
        <taxon>Arachnida</taxon>
        <taxon>Acari</taxon>
        <taxon>Parasitiformes</taxon>
        <taxon>Ixodida</taxon>
        <taxon>Ixodoidea</taxon>
        <taxon>Ixodidae</taxon>
        <taxon>Ixodinae</taxon>
        <taxon>Ixodes</taxon>
    </lineage>
</organism>
<evidence type="ECO:0000313" key="8">
    <source>
        <dbReference type="EMBL" id="EEC06459.1"/>
    </source>
</evidence>
<evidence type="ECO:0000313" key="9">
    <source>
        <dbReference type="EnsemblMetazoa" id="ISCW017673-PA"/>
    </source>
</evidence>
<dbReference type="PANTHER" id="PTHR24302">
    <property type="entry name" value="CYTOCHROME P450 FAMILY 3"/>
    <property type="match status" value="1"/>
</dbReference>
<sequence length="312" mass="35549">MLLVSVTSNAQNTQKKNAVYVILQTYALMFQGNLNIIEEWSSIYGDIFGYFHGFRPILVIRDPELIKQIFIRNFDSFPKRQLIQEASGVVPVNTVKLSRISGDKWRLIRALISTAFKSNKLKQAFPMIEECTDEFLRIMEKDKAAQERGGIDISPAFCRLSLEILLRFTMGARLNVQAASKETEAILNAGRNAARRFPLGLLMVCNLIPTWDIVKTVMVFLQGCLREAPTEMFNKYLFELVRQRRERGWTETEDLFQLLFNAEEKCGPDRKPDGTTQSTEKGHSGNSDTTRTERTITPFETAANVEFFVIAG</sequence>
<evidence type="ECO:0000256" key="1">
    <source>
        <dbReference type="ARBA" id="ARBA00010617"/>
    </source>
</evidence>
<reference evidence="9" key="2">
    <citation type="submission" date="2020-05" db="UniProtKB">
        <authorList>
            <consortium name="EnsemblMetazoa"/>
        </authorList>
    </citation>
    <scope>IDENTIFICATION</scope>
    <source>
        <strain evidence="9">wikel</strain>
    </source>
</reference>
<dbReference type="InterPro" id="IPR001128">
    <property type="entry name" value="Cyt_P450"/>
</dbReference>
<feature type="compositionally biased region" description="Polar residues" evidence="7">
    <location>
        <begin position="274"/>
        <end position="289"/>
    </location>
</feature>
<dbReference type="EnsemblMetazoa" id="ISCW017673-RA">
    <property type="protein sequence ID" value="ISCW017673-PA"/>
    <property type="gene ID" value="ISCW017673"/>
</dbReference>
<dbReference type="VEuPathDB" id="VectorBase:ISCW017673"/>
<evidence type="ECO:0000256" key="3">
    <source>
        <dbReference type="ARBA" id="ARBA00022723"/>
    </source>
</evidence>
<dbReference type="PaxDb" id="6945-B7PIN7"/>
<protein>
    <submittedName>
        <fullName evidence="8 9">Cytochrome P450, putative</fullName>
        <ecNumber evidence="8">1.14.13.94</ecNumber>
    </submittedName>
</protein>
<dbReference type="InParanoid" id="B7PIN7"/>
<dbReference type="AlphaFoldDB" id="B7PIN7"/>
<keyword evidence="5" id="KW-0408">Iron</keyword>
<dbReference type="SUPFAM" id="SSF48264">
    <property type="entry name" value="Cytochrome P450"/>
    <property type="match status" value="1"/>
</dbReference>
<dbReference type="GO" id="GO:0020037">
    <property type="term" value="F:heme binding"/>
    <property type="evidence" value="ECO:0007669"/>
    <property type="project" value="InterPro"/>
</dbReference>
<evidence type="ECO:0000256" key="7">
    <source>
        <dbReference type="SAM" id="MobiDB-lite"/>
    </source>
</evidence>
<reference evidence="8 10" key="1">
    <citation type="submission" date="2008-03" db="EMBL/GenBank/DDBJ databases">
        <title>Annotation of Ixodes scapularis.</title>
        <authorList>
            <consortium name="Ixodes scapularis Genome Project Consortium"/>
            <person name="Caler E."/>
            <person name="Hannick L.I."/>
            <person name="Bidwell S."/>
            <person name="Joardar V."/>
            <person name="Thiagarajan M."/>
            <person name="Amedeo P."/>
            <person name="Galinsky K.J."/>
            <person name="Schobel S."/>
            <person name="Inman J."/>
            <person name="Hostetler J."/>
            <person name="Miller J."/>
            <person name="Hammond M."/>
            <person name="Megy K."/>
            <person name="Lawson D."/>
            <person name="Kodira C."/>
            <person name="Sutton G."/>
            <person name="Meyer J."/>
            <person name="Hill C.A."/>
            <person name="Birren B."/>
            <person name="Nene V."/>
            <person name="Collins F."/>
            <person name="Alarcon-Chaidez F."/>
            <person name="Wikel S."/>
            <person name="Strausberg R."/>
        </authorList>
    </citation>
    <scope>NUCLEOTIDE SEQUENCE [LARGE SCALE GENOMIC DNA]</scope>
    <source>
        <strain evidence="10">Wikel</strain>
        <strain evidence="8">Wikel colony</strain>
    </source>
</reference>
<dbReference type="OrthoDB" id="8251073at2759"/>
<dbReference type="Pfam" id="PF00067">
    <property type="entry name" value="p450"/>
    <property type="match status" value="1"/>
</dbReference>
<accession>B7PIN7</accession>
<keyword evidence="2" id="KW-0349">Heme</keyword>
<dbReference type="EMBL" id="ABJB011048571">
    <property type="status" value="NOT_ANNOTATED_CDS"/>
    <property type="molecule type" value="Genomic_DNA"/>
</dbReference>
<dbReference type="Proteomes" id="UP000001555">
    <property type="component" value="Unassembled WGS sequence"/>
</dbReference>
<dbReference type="EMBL" id="ABJB010910311">
    <property type="status" value="NOT_ANNOTATED_CDS"/>
    <property type="molecule type" value="Genomic_DNA"/>
</dbReference>
<dbReference type="PANTHER" id="PTHR24302:SF15">
    <property type="entry name" value="FATTY-ACID PEROXYGENASE"/>
    <property type="match status" value="1"/>
</dbReference>
<evidence type="ECO:0000313" key="10">
    <source>
        <dbReference type="Proteomes" id="UP000001555"/>
    </source>
</evidence>
<keyword evidence="3" id="KW-0479">Metal-binding</keyword>
<evidence type="ECO:0000256" key="2">
    <source>
        <dbReference type="ARBA" id="ARBA00022617"/>
    </source>
</evidence>
<dbReference type="EC" id="1.14.13.94" evidence="8"/>
<name>B7PIN7_IXOSC</name>
<keyword evidence="10" id="KW-1185">Reference proteome</keyword>
<dbReference type="InterPro" id="IPR050705">
    <property type="entry name" value="Cytochrome_P450_3A"/>
</dbReference>
<dbReference type="Gene3D" id="1.10.630.10">
    <property type="entry name" value="Cytochrome P450"/>
    <property type="match status" value="1"/>
</dbReference>
<dbReference type="EMBL" id="DS720132">
    <property type="protein sequence ID" value="EEC06459.1"/>
    <property type="molecule type" value="Genomic_DNA"/>
</dbReference>
<evidence type="ECO:0000256" key="6">
    <source>
        <dbReference type="ARBA" id="ARBA00023033"/>
    </source>
</evidence>